<dbReference type="CDD" id="cd19545">
    <property type="entry name" value="FUM14_C_NRPS-like"/>
    <property type="match status" value="1"/>
</dbReference>
<dbReference type="PANTHER" id="PTHR45527">
    <property type="entry name" value="NONRIBOSOMAL PEPTIDE SYNTHETASE"/>
    <property type="match status" value="1"/>
</dbReference>
<dbReference type="InterPro" id="IPR036736">
    <property type="entry name" value="ACP-like_sf"/>
</dbReference>
<organism evidence="6 7">
    <name type="scientific">Hirsutella rhossiliensis</name>
    <dbReference type="NCBI Taxonomy" id="111463"/>
    <lineage>
        <taxon>Eukaryota</taxon>
        <taxon>Fungi</taxon>
        <taxon>Dikarya</taxon>
        <taxon>Ascomycota</taxon>
        <taxon>Pezizomycotina</taxon>
        <taxon>Sordariomycetes</taxon>
        <taxon>Hypocreomycetidae</taxon>
        <taxon>Hypocreales</taxon>
        <taxon>Ophiocordycipitaceae</taxon>
        <taxon>Hirsutella</taxon>
    </lineage>
</organism>
<dbReference type="GO" id="GO:0031177">
    <property type="term" value="F:phosphopantetheine binding"/>
    <property type="evidence" value="ECO:0007669"/>
    <property type="project" value="InterPro"/>
</dbReference>
<comment type="caution">
    <text evidence="6">The sequence shown here is derived from an EMBL/GenBank/DDBJ whole genome shotgun (WGS) entry which is preliminary data.</text>
</comment>
<dbReference type="GO" id="GO:0016874">
    <property type="term" value="F:ligase activity"/>
    <property type="evidence" value="ECO:0007669"/>
    <property type="project" value="UniProtKB-KW"/>
</dbReference>
<feature type="chain" id="PRO_5040184319" evidence="4">
    <location>
        <begin position="19"/>
        <end position="1170"/>
    </location>
</feature>
<dbReference type="InterPro" id="IPR000873">
    <property type="entry name" value="AMP-dep_synth/lig_dom"/>
</dbReference>
<keyword evidence="1" id="KW-0596">Phosphopantetheine</keyword>
<dbReference type="AlphaFoldDB" id="A0A9P8N287"/>
<dbReference type="CDD" id="cd05918">
    <property type="entry name" value="A_NRPS_SidN3_like"/>
    <property type="match status" value="1"/>
</dbReference>
<dbReference type="Gene3D" id="2.30.38.10">
    <property type="entry name" value="Luciferase, Domain 3"/>
    <property type="match status" value="1"/>
</dbReference>
<dbReference type="InterPro" id="IPR020845">
    <property type="entry name" value="AMP-binding_CS"/>
</dbReference>
<evidence type="ECO:0000259" key="5">
    <source>
        <dbReference type="PROSITE" id="PS50075"/>
    </source>
</evidence>
<dbReference type="Pfam" id="PF00668">
    <property type="entry name" value="Condensation"/>
    <property type="match status" value="1"/>
</dbReference>
<dbReference type="PROSITE" id="PS50075">
    <property type="entry name" value="CARRIER"/>
    <property type="match status" value="1"/>
</dbReference>
<dbReference type="SUPFAM" id="SSF47336">
    <property type="entry name" value="ACP-like"/>
    <property type="match status" value="1"/>
</dbReference>
<dbReference type="GO" id="GO:0043041">
    <property type="term" value="P:amino acid activation for nonribosomal peptide biosynthetic process"/>
    <property type="evidence" value="ECO:0007669"/>
    <property type="project" value="TreeGrafter"/>
</dbReference>
<keyword evidence="4" id="KW-0732">Signal</keyword>
<dbReference type="GeneID" id="68352690"/>
<evidence type="ECO:0000256" key="1">
    <source>
        <dbReference type="ARBA" id="ARBA00022450"/>
    </source>
</evidence>
<gene>
    <name evidence="6" type="ORF">HRG_03561</name>
</gene>
<dbReference type="SUPFAM" id="SSF52777">
    <property type="entry name" value="CoA-dependent acyltransferases"/>
    <property type="match status" value="2"/>
</dbReference>
<protein>
    <submittedName>
        <fullName evidence="6">AMP-binding enzyme domain-containing protein</fullName>
    </submittedName>
</protein>
<dbReference type="InterPro" id="IPR023213">
    <property type="entry name" value="CAT-like_dom_sf"/>
</dbReference>
<keyword evidence="2" id="KW-0597">Phosphoprotein</keyword>
<proteinExistence type="predicted"/>
<name>A0A9P8N287_9HYPO</name>
<dbReference type="InterPro" id="IPR001242">
    <property type="entry name" value="Condensation_dom"/>
</dbReference>
<dbReference type="Gene3D" id="3.30.300.30">
    <property type="match status" value="1"/>
</dbReference>
<keyword evidence="3" id="KW-0436">Ligase</keyword>
<dbReference type="EMBL" id="JAIZPD010000003">
    <property type="protein sequence ID" value="KAH0965545.1"/>
    <property type="molecule type" value="Genomic_DNA"/>
</dbReference>
<dbReference type="Pfam" id="PF00550">
    <property type="entry name" value="PP-binding"/>
    <property type="match status" value="1"/>
</dbReference>
<dbReference type="Gene3D" id="3.30.559.30">
    <property type="entry name" value="Nonribosomal peptide synthetase, condensation domain"/>
    <property type="match status" value="1"/>
</dbReference>
<dbReference type="SUPFAM" id="SSF56801">
    <property type="entry name" value="Acetyl-CoA synthetase-like"/>
    <property type="match status" value="1"/>
</dbReference>
<feature type="signal peptide" evidence="4">
    <location>
        <begin position="1"/>
        <end position="18"/>
    </location>
</feature>
<keyword evidence="7" id="KW-1185">Reference proteome</keyword>
<dbReference type="PANTHER" id="PTHR45527:SF1">
    <property type="entry name" value="FATTY ACID SYNTHASE"/>
    <property type="match status" value="1"/>
</dbReference>
<dbReference type="PROSITE" id="PS00455">
    <property type="entry name" value="AMP_BINDING"/>
    <property type="match status" value="1"/>
</dbReference>
<dbReference type="InterPro" id="IPR045851">
    <property type="entry name" value="AMP-bd_C_sf"/>
</dbReference>
<dbReference type="SMART" id="SM00823">
    <property type="entry name" value="PKS_PP"/>
    <property type="match status" value="1"/>
</dbReference>
<dbReference type="InterPro" id="IPR009081">
    <property type="entry name" value="PP-bd_ACP"/>
</dbReference>
<dbReference type="Gene3D" id="3.40.50.980">
    <property type="match status" value="2"/>
</dbReference>
<dbReference type="FunFam" id="3.30.300.30:FF:000015">
    <property type="entry name" value="Nonribosomal peptide synthase SidD"/>
    <property type="match status" value="1"/>
</dbReference>
<evidence type="ECO:0000313" key="6">
    <source>
        <dbReference type="EMBL" id="KAH0965545.1"/>
    </source>
</evidence>
<dbReference type="GO" id="GO:0005737">
    <property type="term" value="C:cytoplasm"/>
    <property type="evidence" value="ECO:0007669"/>
    <property type="project" value="TreeGrafter"/>
</dbReference>
<dbReference type="InterPro" id="IPR020806">
    <property type="entry name" value="PKS_PP-bd"/>
</dbReference>
<dbReference type="RefSeq" id="XP_044723058.1">
    <property type="nucleotide sequence ID" value="XM_044862032.1"/>
</dbReference>
<evidence type="ECO:0000256" key="4">
    <source>
        <dbReference type="SAM" id="SignalP"/>
    </source>
</evidence>
<dbReference type="Gene3D" id="1.10.1200.10">
    <property type="entry name" value="ACP-like"/>
    <property type="match status" value="1"/>
</dbReference>
<evidence type="ECO:0000313" key="7">
    <source>
        <dbReference type="Proteomes" id="UP000824596"/>
    </source>
</evidence>
<feature type="domain" description="Carrier" evidence="5">
    <location>
        <begin position="617"/>
        <end position="693"/>
    </location>
</feature>
<dbReference type="Gene3D" id="3.30.559.10">
    <property type="entry name" value="Chloramphenicol acetyltransferase-like domain"/>
    <property type="match status" value="1"/>
</dbReference>
<dbReference type="Pfam" id="PF00501">
    <property type="entry name" value="AMP-binding"/>
    <property type="match status" value="1"/>
</dbReference>
<reference evidence="6" key="1">
    <citation type="submission" date="2021-09" db="EMBL/GenBank/DDBJ databases">
        <title>A high-quality genome of the endoparasitic fungus Hirsutella rhossiliensis with a comparison of Hirsutella genomes reveals transposable elements contributing to genome size variation.</title>
        <authorList>
            <person name="Lin R."/>
            <person name="Jiao Y."/>
            <person name="Sun X."/>
            <person name="Ling J."/>
            <person name="Xie B."/>
            <person name="Cheng X."/>
        </authorList>
    </citation>
    <scope>NUCLEOTIDE SEQUENCE</scope>
    <source>
        <strain evidence="6">HR02</strain>
    </source>
</reference>
<sequence>MQLVQAFPVLAFVDLSGASPQLAVSCEPRAVPPEQQNLVAHAFQSSLAALLLQPEQRLRDVDLFTTLDHQMIASWNQHLPDAVTSCIHWKVSEVARLAPDAPAICAWDGDLTYARLEELSSLLASWLQAQGAGRGFVVALRLFKSRWAVVAMLAVVKAGGAFVSIDPTHPQDRQKRIAEDAGSSIMLIAEELASDAHTWTAKSFVVSEESILGLLGQTLIYHCQDTVKEVVHPCDAAYIVYTSGSTGSPKGIVVEHAALCTSVVEQAKAMRICPGSRVLQFAAYTFDVSVGDIFTTLTHGACLCIPSESGRRDHLANVMAEMKVSHACLTSTVAGILDPAEVPTLRMLTIGGEPVSRHNLVKWADKVELNNIYGPAECTVWCFVQRSVKADDNESKIGFGIGARGWIAHPDDSERLMPVGAVGELLIEGPLLARCYLNSPEKTTASFIVDPSWLQRFGPAGGRRLYKTGDLVKLRGQRIELGEIEYHLLLSMKDPGEVAVDVVQPPTGNGPVLAAFISIDDGLHNEPDENTISTEVKTRLVDIARHARPKMAEFLPSYMIPVVFVPVRAIPLTVSGKTNRRRLRQICSELSWSELLSISSPDEPEQNGLREVSGGVVVKTPAQVQMAEAWATLLGVAADDIRPSDGFISLGGDSLKAIHLVAVYRSMGLTLTVADILQNPRLASMASCAVPTSSSAANEQDSGAVDAAVSLVEATPDEALRDKLLAEFSEQCGVRKDGIVAIYPCTPLQEEMMELSLRGETSQFAHELARLWQTLDLARYRNAWEEVFQLHPILRTRFVQSSHDGKLKQVVVDEELKWEAPSDFNGYMAHNFSRTLRLGERLARWGLYREKRASQSGLSEPGGSQMLIISLHHSLFDGITLHQVFEDLYKAYQGHELARNLPNFGAYLGHLQADIKQQKHRDFWRNYLAGWEEARPFPSLPEPDYRSRAEKGTIRFLPFEGGKAFNLGDLTLSTLLRGSWSLFLAQQTGSQTVVFSTFLAGRNANVAGIERLVAPTFAHVPIKATISPGQTVRSFLAELQADAISMIPFEGTGMQTICETRNTAQVIRNLLVIQPMPGGGGNPASMPGDEDRTFPGDILCGPRVDAAAMGAFNPFPLLMECVMLDAGIAFRVSFDEAVLSAKAVEHMLDGFIAIIRALPARLNGAVPGPG</sequence>
<dbReference type="GO" id="GO:0044550">
    <property type="term" value="P:secondary metabolite biosynthetic process"/>
    <property type="evidence" value="ECO:0007669"/>
    <property type="project" value="TreeGrafter"/>
</dbReference>
<evidence type="ECO:0000256" key="2">
    <source>
        <dbReference type="ARBA" id="ARBA00022553"/>
    </source>
</evidence>
<dbReference type="OrthoDB" id="416786at2759"/>
<accession>A0A9P8N287</accession>
<dbReference type="Proteomes" id="UP000824596">
    <property type="component" value="Unassembled WGS sequence"/>
</dbReference>
<evidence type="ECO:0000256" key="3">
    <source>
        <dbReference type="ARBA" id="ARBA00022598"/>
    </source>
</evidence>
<dbReference type="FunFam" id="3.40.50.12780:FF:000014">
    <property type="entry name" value="Nonribosomal peptide synthetase 1"/>
    <property type="match status" value="1"/>
</dbReference>